<keyword evidence="3" id="KW-1185">Reference proteome</keyword>
<evidence type="ECO:0000256" key="1">
    <source>
        <dbReference type="SAM" id="MobiDB-lite"/>
    </source>
</evidence>
<evidence type="ECO:0000313" key="2">
    <source>
        <dbReference type="EMBL" id="MDF2256247.1"/>
    </source>
</evidence>
<dbReference type="EMBL" id="JARHTQ010000006">
    <property type="protein sequence ID" value="MDF2256247.1"/>
    <property type="molecule type" value="Genomic_DNA"/>
</dbReference>
<protein>
    <submittedName>
        <fullName evidence="2">Uncharacterized protein</fullName>
    </submittedName>
</protein>
<reference evidence="2 3" key="1">
    <citation type="submission" date="2023-03" db="EMBL/GenBank/DDBJ databases">
        <title>Draft genome sequence of type strain Streptomyces ferralitis JCM 14344.</title>
        <authorList>
            <person name="Klaysubun C."/>
            <person name="Duangmal K."/>
        </authorList>
    </citation>
    <scope>NUCLEOTIDE SEQUENCE [LARGE SCALE GENOMIC DNA]</scope>
    <source>
        <strain evidence="2 3">JCM 14344</strain>
    </source>
</reference>
<name>A0ABT5YXW7_9ACTN</name>
<comment type="caution">
    <text evidence="2">The sequence shown here is derived from an EMBL/GenBank/DDBJ whole genome shotgun (WGS) entry which is preliminary data.</text>
</comment>
<sequence length="61" mass="6418">MSTCSVGIFSAGQQAPPRKERRAKLSGRAKGKQKAAPAGLLQDHADLASALPVHLTWPSSH</sequence>
<gene>
    <name evidence="2" type="ORF">P2L57_11030</name>
</gene>
<dbReference type="Proteomes" id="UP001220022">
    <property type="component" value="Unassembled WGS sequence"/>
</dbReference>
<organism evidence="2 3">
    <name type="scientific">Streptantibioticus ferralitis</name>
    <dbReference type="NCBI Taxonomy" id="236510"/>
    <lineage>
        <taxon>Bacteria</taxon>
        <taxon>Bacillati</taxon>
        <taxon>Actinomycetota</taxon>
        <taxon>Actinomycetes</taxon>
        <taxon>Kitasatosporales</taxon>
        <taxon>Streptomycetaceae</taxon>
        <taxon>Streptantibioticus</taxon>
    </lineage>
</organism>
<proteinExistence type="predicted"/>
<evidence type="ECO:0000313" key="3">
    <source>
        <dbReference type="Proteomes" id="UP001220022"/>
    </source>
</evidence>
<accession>A0ABT5YXW7</accession>
<dbReference type="RefSeq" id="WP_275812040.1">
    <property type="nucleotide sequence ID" value="NZ_BAAANM010000004.1"/>
</dbReference>
<feature type="region of interest" description="Disordered" evidence="1">
    <location>
        <begin position="1"/>
        <end position="40"/>
    </location>
</feature>
<feature type="compositionally biased region" description="Basic residues" evidence="1">
    <location>
        <begin position="19"/>
        <end position="33"/>
    </location>
</feature>